<keyword evidence="1" id="KW-0812">Transmembrane</keyword>
<dbReference type="RefSeq" id="WP_185272544.1">
    <property type="nucleotide sequence ID" value="NZ_CP055156.1"/>
</dbReference>
<keyword evidence="1" id="KW-0472">Membrane</keyword>
<evidence type="ECO:0000256" key="1">
    <source>
        <dbReference type="SAM" id="Phobius"/>
    </source>
</evidence>
<dbReference type="EMBL" id="CP055156">
    <property type="protein sequence ID" value="QNF31758.1"/>
    <property type="molecule type" value="Genomic_DNA"/>
</dbReference>
<evidence type="ECO:0000313" key="2">
    <source>
        <dbReference type="EMBL" id="QNF31758.1"/>
    </source>
</evidence>
<name>A0A7G7G3M4_9BACT</name>
<evidence type="ECO:0000313" key="3">
    <source>
        <dbReference type="Proteomes" id="UP000515237"/>
    </source>
</evidence>
<protein>
    <submittedName>
        <fullName evidence="2">DUF2490 domain-containing protein</fullName>
    </submittedName>
</protein>
<keyword evidence="1" id="KW-1133">Transmembrane helix</keyword>
<keyword evidence="3" id="KW-1185">Reference proteome</keyword>
<feature type="transmembrane region" description="Helical" evidence="1">
    <location>
        <begin position="12"/>
        <end position="29"/>
    </location>
</feature>
<gene>
    <name evidence="2" type="ORF">HUW51_03105</name>
</gene>
<dbReference type="KEGG" id="aswu:HUW51_03105"/>
<organism evidence="2 3">
    <name type="scientific">Adhaeribacter swui</name>
    <dbReference type="NCBI Taxonomy" id="2086471"/>
    <lineage>
        <taxon>Bacteria</taxon>
        <taxon>Pseudomonadati</taxon>
        <taxon>Bacteroidota</taxon>
        <taxon>Cytophagia</taxon>
        <taxon>Cytophagales</taxon>
        <taxon>Hymenobacteraceae</taxon>
        <taxon>Adhaeribacter</taxon>
    </lineage>
</organism>
<accession>A0A7G7G3M4</accession>
<dbReference type="Proteomes" id="UP000515237">
    <property type="component" value="Chromosome"/>
</dbReference>
<reference evidence="2 3" key="1">
    <citation type="journal article" date="2018" name="Int. J. Syst. Evol. Microbiol.">
        <title>Adhaeribacter swui sp. nov., isolated from wet mud.</title>
        <authorList>
            <person name="Kim D.U."/>
            <person name="Kim K.W."/>
            <person name="Kang M.S."/>
            <person name="Kim J.Y."/>
            <person name="Jang J.H."/>
            <person name="Kim M.K."/>
        </authorList>
    </citation>
    <scope>NUCLEOTIDE SEQUENCE [LARGE SCALE GENOMIC DNA]</scope>
    <source>
        <strain evidence="2 3">KCTC 52873</strain>
    </source>
</reference>
<proteinExistence type="predicted"/>
<dbReference type="AlphaFoldDB" id="A0A7G7G3M4"/>
<sequence length="277" mass="32516">MKWGFNVLAVPVTRVFFFNFLFFFNAILVQGQQKQQLAPELWPEVQAEFVFKSTSFLFFRHQYRFTTNQDYQGLHSPILNNQLKRIQFRVGYEHVLTNAWGVGGSQMFSFEPGRKLFFTDVYLRHLSSIVGLQVIKRLMVDYLQYTTTSSVGRLRPRLDLDKALKINNLPIRLRAGYELFLYTDFKSTKPYVGRIADRTRLRFEVAIQPNPHLTFTPFFTKQTDYSQLPDKVNEQTKTVIAGENQNSITPIWGVEFRYTIFQGNKPFPRIPMPVQQD</sequence>